<evidence type="ECO:0000313" key="3">
    <source>
        <dbReference type="EMBL" id="OLN32318.1"/>
    </source>
</evidence>
<keyword evidence="1" id="KW-0175">Coiled coil</keyword>
<dbReference type="Gene3D" id="3.40.50.2000">
    <property type="entry name" value="Glycogen Phosphorylase B"/>
    <property type="match status" value="2"/>
</dbReference>
<gene>
    <name evidence="3" type="ORF">DSOL_1638</name>
</gene>
<dbReference type="InterPro" id="IPR001173">
    <property type="entry name" value="Glyco_trans_2-like"/>
</dbReference>
<dbReference type="Pfam" id="PF00535">
    <property type="entry name" value="Glycos_transf_2"/>
    <property type="match status" value="1"/>
</dbReference>
<evidence type="ECO:0000256" key="1">
    <source>
        <dbReference type="SAM" id="Coils"/>
    </source>
</evidence>
<keyword evidence="3" id="KW-0808">Transferase</keyword>
<dbReference type="Pfam" id="PF13704">
    <property type="entry name" value="Glyco_tranf_2_4"/>
    <property type="match status" value="1"/>
</dbReference>
<evidence type="ECO:0000259" key="2">
    <source>
        <dbReference type="Pfam" id="PF00535"/>
    </source>
</evidence>
<dbReference type="GO" id="GO:0016740">
    <property type="term" value="F:transferase activity"/>
    <property type="evidence" value="ECO:0007669"/>
    <property type="project" value="UniProtKB-KW"/>
</dbReference>
<dbReference type="AlphaFoldDB" id="A0A1Q8QY82"/>
<comment type="caution">
    <text evidence="3">The sequence shown here is derived from an EMBL/GenBank/DDBJ whole genome shotgun (WGS) entry which is preliminary data.</text>
</comment>
<proteinExistence type="predicted"/>
<keyword evidence="4" id="KW-1185">Reference proteome</keyword>
<dbReference type="PANTHER" id="PTHR22916">
    <property type="entry name" value="GLYCOSYLTRANSFERASE"/>
    <property type="match status" value="1"/>
</dbReference>
<feature type="domain" description="Glycosyltransferase 2-like" evidence="2">
    <location>
        <begin position="859"/>
        <end position="991"/>
    </location>
</feature>
<dbReference type="SUPFAM" id="SSF53756">
    <property type="entry name" value="UDP-Glycosyltransferase/glycogen phosphorylase"/>
    <property type="match status" value="1"/>
</dbReference>
<dbReference type="CDD" id="cd00761">
    <property type="entry name" value="Glyco_tranf_GTA_type"/>
    <property type="match status" value="2"/>
</dbReference>
<organism evidence="3 4">
    <name type="scientific">Desulfosporosinus metallidurans</name>
    <dbReference type="NCBI Taxonomy" id="1888891"/>
    <lineage>
        <taxon>Bacteria</taxon>
        <taxon>Bacillati</taxon>
        <taxon>Bacillota</taxon>
        <taxon>Clostridia</taxon>
        <taxon>Eubacteriales</taxon>
        <taxon>Desulfitobacteriaceae</taxon>
        <taxon>Desulfosporosinus</taxon>
    </lineage>
</organism>
<dbReference type="SUPFAM" id="SSF53448">
    <property type="entry name" value="Nucleotide-diphospho-sugar transferases"/>
    <property type="match status" value="3"/>
</dbReference>
<dbReference type="Gene3D" id="3.90.550.10">
    <property type="entry name" value="Spore Coat Polysaccharide Biosynthesis Protein SpsA, Chain A"/>
    <property type="match status" value="3"/>
</dbReference>
<accession>A0A1Q8QY82</accession>
<dbReference type="Proteomes" id="UP000186102">
    <property type="component" value="Unassembled WGS sequence"/>
</dbReference>
<feature type="coiled-coil region" evidence="1">
    <location>
        <begin position="612"/>
        <end position="639"/>
    </location>
</feature>
<sequence length="1111" mass="127458">MRENFYAKGLIREDQNDMKKYSIVCICQIYNELCKGNLERFVSCIKPLVEDLIVYDDGSTDGSYEYMLKQTSHVIRATKNDFVNERSHKQLLLQEALKLKPDFILWMDADEVLTANAADQLQELCNVCMEKQFDAACFHEINLWRSHSWQRLDSLFASGWFCRLWRVIPGLSFNETKPGLHQQAHPSTIQTMVWAEDIQVLHYGFSSKQRLAYKYLVYKSHGQRGYEMLDRLISEEQLVVVKVPRELFPEGLWVDDEQPNPLTFAQSLAYVEQYREEVFKPKFTLICLVYKSVEWLKFVYEQVFKYTDMTDKEFFFVANDANPSVLSYLRTNYIPHYVFVNTPQQQAEWFINNVYRAYNFATSKAQGDFVVFINTDMAFTPGWFDSLWGAYNGENCVTSRLVESGKLRSGQYGVEKDFGRDYSSYQEIEFQQYAHDLAESKLVDGGLYMPLLIRKEHFERVGGYPEGNIVPGSDFDHPVMARQGEACISGDNVLMLKLQIVGINHQTAFDSLVYHFQCGELDSPGTVAVAPGKINVAVCNDLVTGSMGEKVLWNFLLESLPSSVGIDMQSVGAQGDYAANANIYITQHYPEVEVLIQNATFISTVDQFRYTIAFLQDDLRSMGRANAQQEENLRRASKRVTNSLQTALSYPEYEFEIIPVGVDLELFKPLNKGEVRQELGFGPGRIGIFVGDFSEVKGWSKVRACIERHPEIAWILVSKSEETYTSSNVCVFNRIPQTLLAKLLNCADFFIIGSPVETQCLAAIEACLCDVPVVMPEVGIFKDFSEEERAECGIFGEDFEAALQALPNRSFSPRRVMIEKKLSTQDSMQKWHQLLTTVFQELMIAKSKYSREVGRHKVSIIITTFQRVPLLKWGLYSLSLQTMPFEFETIVLNDGLQDETEEICSEFKEKLNLKYIFTGQRNLDGDPVWRVPGFALNIGVKQSTGDILVMCCAEMFHINDTIVRLTRPIFDNPKLLGIPVGKDDRDGAFLEYINKHNGTFELNAYNKCLDLYTKMPFLMTLHRSQFFEIGGYDEDFLGIAYDDRDFIERLLRNGCSYCLTDAATVHLYHPRAEGYYEGDGPSEWDYNKNLFFSRIGKIVRNEGREWGVLRL</sequence>
<dbReference type="STRING" id="1888891.DSOL_1638"/>
<protein>
    <submittedName>
        <fullName evidence="3">Glycosyl transferase, family 2</fullName>
    </submittedName>
</protein>
<dbReference type="InterPro" id="IPR029044">
    <property type="entry name" value="Nucleotide-diphossugar_trans"/>
</dbReference>
<evidence type="ECO:0000313" key="4">
    <source>
        <dbReference type="Proteomes" id="UP000186102"/>
    </source>
</evidence>
<dbReference type="EMBL" id="MLBF01000009">
    <property type="protein sequence ID" value="OLN32318.1"/>
    <property type="molecule type" value="Genomic_DNA"/>
</dbReference>
<reference evidence="3 4" key="1">
    <citation type="submission" date="2016-09" db="EMBL/GenBank/DDBJ databases">
        <title>Complete genome of Desulfosporosinus sp. OL.</title>
        <authorList>
            <person name="Mardanov A."/>
            <person name="Beletsky A."/>
            <person name="Panova A."/>
            <person name="Karnachuk O."/>
            <person name="Ravin N."/>
        </authorList>
    </citation>
    <scope>NUCLEOTIDE SEQUENCE [LARGE SCALE GENOMIC DNA]</scope>
    <source>
        <strain evidence="3 4">OL</strain>
    </source>
</reference>
<name>A0A1Q8QY82_9FIRM</name>